<dbReference type="Pfam" id="PF00528">
    <property type="entry name" value="BPD_transp_1"/>
    <property type="match status" value="1"/>
</dbReference>
<keyword evidence="2 7" id="KW-0813">Transport</keyword>
<feature type="transmembrane region" description="Helical" evidence="7">
    <location>
        <begin position="172"/>
        <end position="191"/>
    </location>
</feature>
<dbReference type="HOGENOM" id="CLU_036879_1_2_9"/>
<keyword evidence="4 7" id="KW-0812">Transmembrane</keyword>
<dbReference type="Pfam" id="PF19300">
    <property type="entry name" value="BPD_transp_1_N"/>
    <property type="match status" value="1"/>
</dbReference>
<gene>
    <name evidence="9" type="ordered locus">Clole_1447</name>
</gene>
<keyword evidence="3" id="KW-1003">Cell membrane</keyword>
<comment type="similarity">
    <text evidence="7">Belongs to the binding-protein-dependent transport system permease family.</text>
</comment>
<dbReference type="AlphaFoldDB" id="F2JJ14"/>
<evidence type="ECO:0000256" key="4">
    <source>
        <dbReference type="ARBA" id="ARBA00022692"/>
    </source>
</evidence>
<keyword evidence="5 7" id="KW-1133">Transmembrane helix</keyword>
<evidence type="ECO:0000256" key="5">
    <source>
        <dbReference type="ARBA" id="ARBA00022989"/>
    </source>
</evidence>
<dbReference type="InterPro" id="IPR000515">
    <property type="entry name" value="MetI-like"/>
</dbReference>
<accession>F2JJ14</accession>
<evidence type="ECO:0000256" key="3">
    <source>
        <dbReference type="ARBA" id="ARBA00022475"/>
    </source>
</evidence>
<dbReference type="GO" id="GO:0055085">
    <property type="term" value="P:transmembrane transport"/>
    <property type="evidence" value="ECO:0007669"/>
    <property type="project" value="InterPro"/>
</dbReference>
<dbReference type="PANTHER" id="PTHR30465">
    <property type="entry name" value="INNER MEMBRANE ABC TRANSPORTER"/>
    <property type="match status" value="1"/>
</dbReference>
<proteinExistence type="inferred from homology"/>
<reference evidence="9 10" key="1">
    <citation type="journal article" date="2011" name="J. Bacteriol.">
        <title>Complete genome sequence of the cellulose-degrading bacterium Cellulosilyticum lentocellum.</title>
        <authorList>
            <consortium name="US DOE Joint Genome Institute"/>
            <person name="Miller D.A."/>
            <person name="Suen G."/>
            <person name="Bruce D."/>
            <person name="Copeland A."/>
            <person name="Cheng J.F."/>
            <person name="Detter C."/>
            <person name="Goodwin L.A."/>
            <person name="Han C.S."/>
            <person name="Hauser L.J."/>
            <person name="Land M.L."/>
            <person name="Lapidus A."/>
            <person name="Lucas S."/>
            <person name="Meincke L."/>
            <person name="Pitluck S."/>
            <person name="Tapia R."/>
            <person name="Teshima H."/>
            <person name="Woyke T."/>
            <person name="Fox B.G."/>
            <person name="Angert E.R."/>
            <person name="Currie C.R."/>
        </authorList>
    </citation>
    <scope>NUCLEOTIDE SEQUENCE [LARGE SCALE GENOMIC DNA]</scope>
    <source>
        <strain evidence="10">ATCC 49066 / DSM 5427 / NCIMB 11756 / RHM5</strain>
    </source>
</reference>
<dbReference type="GO" id="GO:0005886">
    <property type="term" value="C:plasma membrane"/>
    <property type="evidence" value="ECO:0007669"/>
    <property type="project" value="UniProtKB-SubCell"/>
</dbReference>
<dbReference type="KEGG" id="cle:Clole_1447"/>
<dbReference type="InterPro" id="IPR045621">
    <property type="entry name" value="BPD_transp_1_N"/>
</dbReference>
<dbReference type="Gene3D" id="1.10.3720.10">
    <property type="entry name" value="MetI-like"/>
    <property type="match status" value="1"/>
</dbReference>
<name>F2JJ14_CELLD</name>
<dbReference type="Proteomes" id="UP000008467">
    <property type="component" value="Chromosome"/>
</dbReference>
<feature type="transmembrane region" description="Helical" evidence="7">
    <location>
        <begin position="12"/>
        <end position="30"/>
    </location>
</feature>
<evidence type="ECO:0000313" key="10">
    <source>
        <dbReference type="Proteomes" id="UP000008467"/>
    </source>
</evidence>
<comment type="subcellular location">
    <subcellularLocation>
        <location evidence="1 7">Cell membrane</location>
        <topology evidence="1 7">Multi-pass membrane protein</topology>
    </subcellularLocation>
</comment>
<sequence length="306" mass="33548">MFKYSLKRIVSMLITLFLIATITFILMRSIPGGPFTSERALTPEIEKALAEKYNLDAPLWEQYLDYIGDLAKGDLGVSFKKKGVTVNEIIIKTFPASAQIGALAVVLILVIGIPLGVLSALKQNHAIDYVIMIIATIGVTIPSFVIGTFIMYIFGEKLAWIPAGGLESWKGYIGPVIALGGFSIAYVTRLTRSSMLEVLRQDYIRTARANGLSKLRVIGKHALKNALIPVVTYVGPMVASILTGSFVVEKIFAVPGMGKYFVESVSSRDYTVIMGLTIFYAAIYIVMVFIVDIAYAYIDPRIKIKG</sequence>
<evidence type="ECO:0000256" key="2">
    <source>
        <dbReference type="ARBA" id="ARBA00022448"/>
    </source>
</evidence>
<feature type="transmembrane region" description="Helical" evidence="7">
    <location>
        <begin position="96"/>
        <end position="117"/>
    </location>
</feature>
<evidence type="ECO:0000259" key="8">
    <source>
        <dbReference type="PROSITE" id="PS50928"/>
    </source>
</evidence>
<organism evidence="9 10">
    <name type="scientific">Cellulosilyticum lentocellum (strain ATCC 49066 / DSM 5427 / NCIMB 11756 / RHM5)</name>
    <name type="common">Clostridium lentocellum</name>
    <dbReference type="NCBI Taxonomy" id="642492"/>
    <lineage>
        <taxon>Bacteria</taxon>
        <taxon>Bacillati</taxon>
        <taxon>Bacillota</taxon>
        <taxon>Clostridia</taxon>
        <taxon>Lachnospirales</taxon>
        <taxon>Cellulosilyticaceae</taxon>
        <taxon>Cellulosilyticum</taxon>
    </lineage>
</organism>
<dbReference type="STRING" id="642492.Clole_1447"/>
<dbReference type="InterPro" id="IPR035906">
    <property type="entry name" value="MetI-like_sf"/>
</dbReference>
<keyword evidence="6 7" id="KW-0472">Membrane</keyword>
<feature type="domain" description="ABC transmembrane type-1" evidence="8">
    <location>
        <begin position="94"/>
        <end position="295"/>
    </location>
</feature>
<feature type="transmembrane region" description="Helical" evidence="7">
    <location>
        <begin position="226"/>
        <end position="252"/>
    </location>
</feature>
<evidence type="ECO:0000256" key="1">
    <source>
        <dbReference type="ARBA" id="ARBA00004651"/>
    </source>
</evidence>
<evidence type="ECO:0000313" key="9">
    <source>
        <dbReference type="EMBL" id="ADZ83173.1"/>
    </source>
</evidence>
<dbReference type="RefSeq" id="WP_013656471.1">
    <property type="nucleotide sequence ID" value="NC_015275.1"/>
</dbReference>
<dbReference type="PROSITE" id="PS50928">
    <property type="entry name" value="ABC_TM1"/>
    <property type="match status" value="1"/>
</dbReference>
<dbReference type="EMBL" id="CP002582">
    <property type="protein sequence ID" value="ADZ83173.1"/>
    <property type="molecule type" value="Genomic_DNA"/>
</dbReference>
<protein>
    <submittedName>
        <fullName evidence="9">ABC-type transporter, integral membrane subunit</fullName>
    </submittedName>
</protein>
<dbReference type="CDD" id="cd06261">
    <property type="entry name" value="TM_PBP2"/>
    <property type="match status" value="1"/>
</dbReference>
<dbReference type="PANTHER" id="PTHR30465:SF74">
    <property type="entry name" value="OLIGOPEPTIDE TRANSPORT SYSTEM PERMEASE PROTEIN OPPB"/>
    <property type="match status" value="1"/>
</dbReference>
<evidence type="ECO:0000256" key="7">
    <source>
        <dbReference type="RuleBase" id="RU363032"/>
    </source>
</evidence>
<keyword evidence="10" id="KW-1185">Reference proteome</keyword>
<evidence type="ECO:0000256" key="6">
    <source>
        <dbReference type="ARBA" id="ARBA00023136"/>
    </source>
</evidence>
<dbReference type="eggNOG" id="COG0601">
    <property type="taxonomic scope" value="Bacteria"/>
</dbReference>
<feature type="transmembrane region" description="Helical" evidence="7">
    <location>
        <begin position="129"/>
        <end position="152"/>
    </location>
</feature>
<dbReference type="SUPFAM" id="SSF161098">
    <property type="entry name" value="MetI-like"/>
    <property type="match status" value="1"/>
</dbReference>
<feature type="transmembrane region" description="Helical" evidence="7">
    <location>
        <begin position="272"/>
        <end position="298"/>
    </location>
</feature>